<dbReference type="RefSeq" id="WP_344832843.1">
    <property type="nucleotide sequence ID" value="NZ_BAAAUV010000014.1"/>
</dbReference>
<proteinExistence type="predicted"/>
<dbReference type="InterPro" id="IPR000182">
    <property type="entry name" value="GNAT_dom"/>
</dbReference>
<sequence length="210" mass="23409">MRHWPLYGLRLRTPRLELRLPTMDELDELADVADAGLHDPGLMPFARPWSLSPTLGRDILQRHLGNQGTWRPDDWKFNLVAFLDGRPVGTQGIWAEHFAVVREVASGSWLGREFQGRGLGTEMRAALLHLAFEGLGADSAVTGSHPDNPSSIGVTLKLGYRPNGVTYAELQGRKVEELRYRLDRDAWAAHRSVPVELEGLTPEALRLFGA</sequence>
<reference evidence="3" key="1">
    <citation type="journal article" date="2019" name="Int. J. Syst. Evol. Microbiol.">
        <title>The Global Catalogue of Microorganisms (GCM) 10K type strain sequencing project: providing services to taxonomists for standard genome sequencing and annotation.</title>
        <authorList>
            <consortium name="The Broad Institute Genomics Platform"/>
            <consortium name="The Broad Institute Genome Sequencing Center for Infectious Disease"/>
            <person name="Wu L."/>
            <person name="Ma J."/>
        </authorList>
    </citation>
    <scope>NUCLEOTIDE SEQUENCE [LARGE SCALE GENOMIC DNA]</scope>
    <source>
        <strain evidence="3">JCM 9377</strain>
    </source>
</reference>
<protein>
    <submittedName>
        <fullName evidence="2">GNAT family protein</fullName>
    </submittedName>
</protein>
<dbReference type="PROSITE" id="PS51186">
    <property type="entry name" value="GNAT"/>
    <property type="match status" value="1"/>
</dbReference>
<dbReference type="PANTHER" id="PTHR43441:SF11">
    <property type="entry name" value="RIBOSOMAL-PROTEIN-SERINE ACETYLTRANSFERASE"/>
    <property type="match status" value="1"/>
</dbReference>
<dbReference type="Proteomes" id="UP001501237">
    <property type="component" value="Unassembled WGS sequence"/>
</dbReference>
<comment type="caution">
    <text evidence="2">The sequence shown here is derived from an EMBL/GenBank/DDBJ whole genome shotgun (WGS) entry which is preliminary data.</text>
</comment>
<name>A0ABP6QEE8_9ACTN</name>
<gene>
    <name evidence="2" type="ORF">GCM10010468_51020</name>
</gene>
<keyword evidence="3" id="KW-1185">Reference proteome</keyword>
<accession>A0ABP6QEE8</accession>
<dbReference type="InterPro" id="IPR051908">
    <property type="entry name" value="Ribosomal_N-acetyltransferase"/>
</dbReference>
<dbReference type="InterPro" id="IPR016181">
    <property type="entry name" value="Acyl_CoA_acyltransferase"/>
</dbReference>
<dbReference type="EMBL" id="BAAAUV010000014">
    <property type="protein sequence ID" value="GAA3224172.1"/>
    <property type="molecule type" value="Genomic_DNA"/>
</dbReference>
<dbReference type="Pfam" id="PF13302">
    <property type="entry name" value="Acetyltransf_3"/>
    <property type="match status" value="1"/>
</dbReference>
<dbReference type="PANTHER" id="PTHR43441">
    <property type="entry name" value="RIBOSOMAL-PROTEIN-SERINE ACETYLTRANSFERASE"/>
    <property type="match status" value="1"/>
</dbReference>
<dbReference type="SUPFAM" id="SSF55729">
    <property type="entry name" value="Acyl-CoA N-acyltransferases (Nat)"/>
    <property type="match status" value="1"/>
</dbReference>
<evidence type="ECO:0000313" key="3">
    <source>
        <dbReference type="Proteomes" id="UP001501237"/>
    </source>
</evidence>
<evidence type="ECO:0000259" key="1">
    <source>
        <dbReference type="PROSITE" id="PS51186"/>
    </source>
</evidence>
<evidence type="ECO:0000313" key="2">
    <source>
        <dbReference type="EMBL" id="GAA3224172.1"/>
    </source>
</evidence>
<feature type="domain" description="N-acetyltransferase" evidence="1">
    <location>
        <begin position="16"/>
        <end position="185"/>
    </location>
</feature>
<organism evidence="2 3">
    <name type="scientific">Actinocorallia longicatena</name>
    <dbReference type="NCBI Taxonomy" id="111803"/>
    <lineage>
        <taxon>Bacteria</taxon>
        <taxon>Bacillati</taxon>
        <taxon>Actinomycetota</taxon>
        <taxon>Actinomycetes</taxon>
        <taxon>Streptosporangiales</taxon>
        <taxon>Thermomonosporaceae</taxon>
        <taxon>Actinocorallia</taxon>
    </lineage>
</organism>
<dbReference type="Gene3D" id="3.40.630.30">
    <property type="match status" value="1"/>
</dbReference>